<organism evidence="4 5">
    <name type="scientific">Triparma columacea</name>
    <dbReference type="NCBI Taxonomy" id="722753"/>
    <lineage>
        <taxon>Eukaryota</taxon>
        <taxon>Sar</taxon>
        <taxon>Stramenopiles</taxon>
        <taxon>Ochrophyta</taxon>
        <taxon>Bolidophyceae</taxon>
        <taxon>Parmales</taxon>
        <taxon>Triparmaceae</taxon>
        <taxon>Triparma</taxon>
    </lineage>
</organism>
<feature type="domain" description="ATPase AAA-type core" evidence="3">
    <location>
        <begin position="50"/>
        <end position="179"/>
    </location>
</feature>
<evidence type="ECO:0000256" key="1">
    <source>
        <dbReference type="ARBA" id="ARBA00022741"/>
    </source>
</evidence>
<keyword evidence="5" id="KW-1185">Reference proteome</keyword>
<dbReference type="EMBL" id="BRYA01000782">
    <property type="protein sequence ID" value="GMI32471.1"/>
    <property type="molecule type" value="Genomic_DNA"/>
</dbReference>
<accession>A0A9W7L4V4</accession>
<evidence type="ECO:0000313" key="4">
    <source>
        <dbReference type="EMBL" id="GMI32471.1"/>
    </source>
</evidence>
<dbReference type="GO" id="GO:0016887">
    <property type="term" value="F:ATP hydrolysis activity"/>
    <property type="evidence" value="ECO:0007669"/>
    <property type="project" value="InterPro"/>
</dbReference>
<dbReference type="Pfam" id="PF00004">
    <property type="entry name" value="AAA"/>
    <property type="match status" value="1"/>
</dbReference>
<evidence type="ECO:0000259" key="3">
    <source>
        <dbReference type="Pfam" id="PF00004"/>
    </source>
</evidence>
<dbReference type="Proteomes" id="UP001165065">
    <property type="component" value="Unassembled WGS sequence"/>
</dbReference>
<evidence type="ECO:0000313" key="5">
    <source>
        <dbReference type="Proteomes" id="UP001165065"/>
    </source>
</evidence>
<dbReference type="SUPFAM" id="SSF52540">
    <property type="entry name" value="P-loop containing nucleoside triphosphate hydrolases"/>
    <property type="match status" value="1"/>
</dbReference>
<proteinExistence type="predicted"/>
<dbReference type="PANTHER" id="PTHR23077:SF171">
    <property type="entry name" value="NUCLEAR VALOSIN-CONTAINING PROTEIN-LIKE"/>
    <property type="match status" value="1"/>
</dbReference>
<dbReference type="AlphaFoldDB" id="A0A9W7L4V4"/>
<dbReference type="InterPro" id="IPR003959">
    <property type="entry name" value="ATPase_AAA_core"/>
</dbReference>
<name>A0A9W7L4V4_9STRA</name>
<dbReference type="PANTHER" id="PTHR23077">
    <property type="entry name" value="AAA-FAMILY ATPASE"/>
    <property type="match status" value="1"/>
</dbReference>
<keyword evidence="2" id="KW-0067">ATP-binding</keyword>
<dbReference type="InterPro" id="IPR050168">
    <property type="entry name" value="AAA_ATPase_domain"/>
</dbReference>
<reference evidence="5" key="1">
    <citation type="journal article" date="2023" name="Commun. Biol.">
        <title>Genome analysis of Parmales, the sister group of diatoms, reveals the evolutionary specialization of diatoms from phago-mixotrophs to photoautotrophs.</title>
        <authorList>
            <person name="Ban H."/>
            <person name="Sato S."/>
            <person name="Yoshikawa S."/>
            <person name="Yamada K."/>
            <person name="Nakamura Y."/>
            <person name="Ichinomiya M."/>
            <person name="Sato N."/>
            <person name="Blanc-Mathieu R."/>
            <person name="Endo H."/>
            <person name="Kuwata A."/>
            <person name="Ogata H."/>
        </authorList>
    </citation>
    <scope>NUCLEOTIDE SEQUENCE [LARGE SCALE GENOMIC DNA]</scope>
</reference>
<dbReference type="OrthoDB" id="436647at2759"/>
<dbReference type="GO" id="GO:0005524">
    <property type="term" value="F:ATP binding"/>
    <property type="evidence" value="ECO:0007669"/>
    <property type="project" value="UniProtKB-KW"/>
</dbReference>
<gene>
    <name evidence="4" type="ORF">TrCOL_g1934</name>
</gene>
<evidence type="ECO:0000256" key="2">
    <source>
        <dbReference type="ARBA" id="ARBA00022840"/>
    </source>
</evidence>
<dbReference type="Gene3D" id="3.40.50.300">
    <property type="entry name" value="P-loop containing nucleotide triphosphate hydrolases"/>
    <property type="match status" value="1"/>
</dbReference>
<sequence>MIGLDVSIISDEFEGCRGFDDVKRNVTTTIIGSLKNSGIMGVKPVKGCTITGPPGAGKSTFAKWMFSKLGIPVITIRASDVVSMYVGGTEEVIRSCFERAEIVKPCVVYFKDLGGLVGNRGYGKGEGGGNTVLATMLNCIDGAGGGGEGVLVVGEIEDREELDDALVRGGRMEGNIELGTVGEGWRDVIEGEFQDWNLGVNFDGSAIGLRCRDMLACEAVAYCNAVKEAAIDRVENEGEDGVMERVEMKDFEEGWKTFR</sequence>
<keyword evidence="1" id="KW-0547">Nucleotide-binding</keyword>
<comment type="caution">
    <text evidence="4">The sequence shown here is derived from an EMBL/GenBank/DDBJ whole genome shotgun (WGS) entry which is preliminary data.</text>
</comment>
<protein>
    <recommendedName>
        <fullName evidence="3">ATPase AAA-type core domain-containing protein</fullName>
    </recommendedName>
</protein>
<dbReference type="InterPro" id="IPR027417">
    <property type="entry name" value="P-loop_NTPase"/>
</dbReference>